<keyword evidence="1" id="KW-0472">Membrane</keyword>
<feature type="transmembrane region" description="Helical" evidence="1">
    <location>
        <begin position="55"/>
        <end position="77"/>
    </location>
</feature>
<gene>
    <name evidence="2" type="ORF">ACFSR1_13460</name>
</gene>
<proteinExistence type="predicted"/>
<sequence length="185" mass="21665">MKSVFRILFQTRSTLEYLDNQTSLELNIKSIFLLLFYGQIIYFKNFSLDDEIVRPLLHMLFVICFVLFIATIFSLILHKINGWLRGTATYSDVFAILSHATVPITISLVVLFFVKYLLFPQLYFNSRVFFYIGLALGFKILIQGFLKYNDSKFFKMILNISPLLLFYGVILGIDIYIYFTNYGMV</sequence>
<keyword evidence="1" id="KW-1133">Transmembrane helix</keyword>
<comment type="caution">
    <text evidence="2">The sequence shown here is derived from an EMBL/GenBank/DDBJ whole genome shotgun (WGS) entry which is preliminary data.</text>
</comment>
<dbReference type="RefSeq" id="WP_378293323.1">
    <property type="nucleotide sequence ID" value="NZ_JBHULE010000019.1"/>
</dbReference>
<feature type="transmembrane region" description="Helical" evidence="1">
    <location>
        <begin position="89"/>
        <end position="116"/>
    </location>
</feature>
<protein>
    <recommendedName>
        <fullName evidence="4">Yip1 domain-containing protein</fullName>
    </recommendedName>
</protein>
<keyword evidence="1" id="KW-0812">Transmembrane</keyword>
<evidence type="ECO:0008006" key="4">
    <source>
        <dbReference type="Google" id="ProtNLM"/>
    </source>
</evidence>
<keyword evidence="3" id="KW-1185">Reference proteome</keyword>
<reference evidence="3" key="1">
    <citation type="journal article" date="2019" name="Int. J. Syst. Evol. Microbiol.">
        <title>The Global Catalogue of Microorganisms (GCM) 10K type strain sequencing project: providing services to taxonomists for standard genome sequencing and annotation.</title>
        <authorList>
            <consortium name="The Broad Institute Genomics Platform"/>
            <consortium name="The Broad Institute Genome Sequencing Center for Infectious Disease"/>
            <person name="Wu L."/>
            <person name="Ma J."/>
        </authorList>
    </citation>
    <scope>NUCLEOTIDE SEQUENCE [LARGE SCALE GENOMIC DNA]</scope>
    <source>
        <strain evidence="3">KCTC 52274</strain>
    </source>
</reference>
<feature type="transmembrane region" description="Helical" evidence="1">
    <location>
        <begin position="26"/>
        <end position="43"/>
    </location>
</feature>
<evidence type="ECO:0000256" key="1">
    <source>
        <dbReference type="SAM" id="Phobius"/>
    </source>
</evidence>
<accession>A0ABW5LFL2</accession>
<name>A0ABW5LFL2_9FLAO</name>
<dbReference type="EMBL" id="JBHULE010000019">
    <property type="protein sequence ID" value="MFD2563682.1"/>
    <property type="molecule type" value="Genomic_DNA"/>
</dbReference>
<feature type="transmembrane region" description="Helical" evidence="1">
    <location>
        <begin position="158"/>
        <end position="179"/>
    </location>
</feature>
<feature type="transmembrane region" description="Helical" evidence="1">
    <location>
        <begin position="128"/>
        <end position="146"/>
    </location>
</feature>
<organism evidence="2 3">
    <name type="scientific">Aquimarina rubra</name>
    <dbReference type="NCBI Taxonomy" id="1920033"/>
    <lineage>
        <taxon>Bacteria</taxon>
        <taxon>Pseudomonadati</taxon>
        <taxon>Bacteroidota</taxon>
        <taxon>Flavobacteriia</taxon>
        <taxon>Flavobacteriales</taxon>
        <taxon>Flavobacteriaceae</taxon>
        <taxon>Aquimarina</taxon>
    </lineage>
</organism>
<evidence type="ECO:0000313" key="2">
    <source>
        <dbReference type="EMBL" id="MFD2563682.1"/>
    </source>
</evidence>
<dbReference type="Proteomes" id="UP001597319">
    <property type="component" value="Unassembled WGS sequence"/>
</dbReference>
<evidence type="ECO:0000313" key="3">
    <source>
        <dbReference type="Proteomes" id="UP001597319"/>
    </source>
</evidence>